<dbReference type="PROSITE" id="PS01228">
    <property type="entry name" value="COF_1"/>
    <property type="match status" value="1"/>
</dbReference>
<reference evidence="1 4" key="2">
    <citation type="submission" date="2020-04" db="EMBL/GenBank/DDBJ databases">
        <title>Antimicrobial susceptibility and clonality of vaginal-derived multi-drug resistant Mobiluncus isolates in China.</title>
        <authorList>
            <person name="Zhang X."/>
        </authorList>
    </citation>
    <scope>NUCLEOTIDE SEQUENCE [LARGE SCALE GENOMIC DNA]</scope>
    <source>
        <strain evidence="1 4">19</strain>
    </source>
</reference>
<dbReference type="InterPro" id="IPR036412">
    <property type="entry name" value="HAD-like_sf"/>
</dbReference>
<protein>
    <submittedName>
        <fullName evidence="1">HAD family hydrolase</fullName>
    </submittedName>
</protein>
<dbReference type="PANTHER" id="PTHR10000">
    <property type="entry name" value="PHOSPHOSERINE PHOSPHATASE"/>
    <property type="match status" value="1"/>
</dbReference>
<organism evidence="2 3">
    <name type="scientific">Mobiluncus curtisii</name>
    <dbReference type="NCBI Taxonomy" id="2051"/>
    <lineage>
        <taxon>Bacteria</taxon>
        <taxon>Bacillati</taxon>
        <taxon>Actinomycetota</taxon>
        <taxon>Actinomycetes</taxon>
        <taxon>Actinomycetales</taxon>
        <taxon>Actinomycetaceae</taxon>
        <taxon>Mobiluncus</taxon>
    </lineage>
</organism>
<dbReference type="GO" id="GO:0016791">
    <property type="term" value="F:phosphatase activity"/>
    <property type="evidence" value="ECO:0007669"/>
    <property type="project" value="TreeGrafter"/>
</dbReference>
<evidence type="ECO:0000313" key="1">
    <source>
        <dbReference type="EMBL" id="NMW86197.1"/>
    </source>
</evidence>
<dbReference type="RefSeq" id="WP_004007871.1">
    <property type="nucleotide sequence ID" value="NZ_CAMYEK010000003.1"/>
</dbReference>
<dbReference type="EMBL" id="JABCUI010000001">
    <property type="protein sequence ID" value="NMW86197.1"/>
    <property type="molecule type" value="Genomic_DNA"/>
</dbReference>
<dbReference type="SUPFAM" id="SSF56784">
    <property type="entry name" value="HAD-like"/>
    <property type="match status" value="1"/>
</dbReference>
<dbReference type="Gene3D" id="3.40.50.1000">
    <property type="entry name" value="HAD superfamily/HAD-like"/>
    <property type="match status" value="1"/>
</dbReference>
<evidence type="ECO:0000313" key="3">
    <source>
        <dbReference type="Proteomes" id="UP000250245"/>
    </source>
</evidence>
<dbReference type="InterPro" id="IPR023214">
    <property type="entry name" value="HAD_sf"/>
</dbReference>
<proteinExistence type="predicted"/>
<dbReference type="PANTHER" id="PTHR10000:SF8">
    <property type="entry name" value="HAD SUPERFAMILY HYDROLASE-LIKE, TYPE 3"/>
    <property type="match status" value="1"/>
</dbReference>
<evidence type="ECO:0000313" key="2">
    <source>
        <dbReference type="EMBL" id="SQB63301.1"/>
    </source>
</evidence>
<dbReference type="OMA" id="FSCEWSW"/>
<gene>
    <name evidence="2" type="primary">ywpJ</name>
    <name evidence="1" type="ORF">HHJ67_00260</name>
    <name evidence="2" type="ORF">NCTC11820_00067</name>
</gene>
<dbReference type="GO" id="GO:0000287">
    <property type="term" value="F:magnesium ion binding"/>
    <property type="evidence" value="ECO:0007669"/>
    <property type="project" value="TreeGrafter"/>
</dbReference>
<dbReference type="GO" id="GO:0005829">
    <property type="term" value="C:cytosol"/>
    <property type="evidence" value="ECO:0007669"/>
    <property type="project" value="TreeGrafter"/>
</dbReference>
<dbReference type="PROSITE" id="PS01229">
    <property type="entry name" value="COF_2"/>
    <property type="match status" value="1"/>
</dbReference>
<sequence>MGEYAEQVTRHAIAMGLMGLPDNPREVLVSLDIDGTIVTPEQQIYPKVKEYADRLRLGGVHICITTGRSVPATLPVVEELELESAWIASANGSLVGHYTRTDGYTLTNQYTFDPRSIVSRVLQILPDACIGVEDSPLGFRVSKRFPPGELRETLEVQDLDTLLATPVSRVVIREPRLHNEEFHQTMKRIDFTGVEHAIGWRSWLDINPPGTSKGRGLTTVCENLGVDLGHTIAIGDGGNDIPLLQTAGYGVAMGNARSEVKSAAAATTLPDTKEGAGAVLEALAQVMGL</sequence>
<dbReference type="Pfam" id="PF08282">
    <property type="entry name" value="Hydrolase_3"/>
    <property type="match status" value="1"/>
</dbReference>
<dbReference type="GeneID" id="55564781"/>
<dbReference type="AlphaFoldDB" id="A0A2X2YJK5"/>
<dbReference type="Proteomes" id="UP000553981">
    <property type="component" value="Unassembled WGS sequence"/>
</dbReference>
<evidence type="ECO:0000313" key="4">
    <source>
        <dbReference type="Proteomes" id="UP000553981"/>
    </source>
</evidence>
<keyword evidence="2" id="KW-0378">Hydrolase</keyword>
<name>A0A2X2YJK5_9ACTO</name>
<dbReference type="Proteomes" id="UP000250245">
    <property type="component" value="Unassembled WGS sequence"/>
</dbReference>
<reference evidence="2 3" key="1">
    <citation type="submission" date="2018-06" db="EMBL/GenBank/DDBJ databases">
        <authorList>
            <consortium name="Pathogen Informatics"/>
            <person name="Doyle S."/>
        </authorList>
    </citation>
    <scope>NUCLEOTIDE SEQUENCE [LARGE SCALE GENOMIC DNA]</scope>
    <source>
        <strain evidence="2 3">NCTC11820</strain>
    </source>
</reference>
<accession>A0A2X2YJK5</accession>
<dbReference type="EMBL" id="UASJ01000001">
    <property type="protein sequence ID" value="SQB63301.1"/>
    <property type="molecule type" value="Genomic_DNA"/>
</dbReference>
<dbReference type="Gene3D" id="3.30.1240.10">
    <property type="match status" value="1"/>
</dbReference>